<sequence>MISTLFNKRKNKEKGVDETGLSLSSAVICAMTSVRPSCRRSWQAFCSHGDE</sequence>
<dbReference type="HOGENOM" id="CLU_3102264_0_0_10"/>
<dbReference type="STRING" id="649760.HMPREF0971_00436"/>
<gene>
    <name evidence="1" type="ORF">HMPREF0971_00436</name>
</gene>
<protein>
    <submittedName>
        <fullName evidence="1">Uncharacterized protein</fullName>
    </submittedName>
</protein>
<proteinExistence type="predicted"/>
<dbReference type="Proteomes" id="UP000004079">
    <property type="component" value="Unassembled WGS sequence"/>
</dbReference>
<name>D1QNA0_9BACT</name>
<reference evidence="1 2" key="1">
    <citation type="submission" date="2009-11" db="EMBL/GenBank/DDBJ databases">
        <authorList>
            <person name="Weinstock G."/>
            <person name="Sodergren E."/>
            <person name="Clifton S."/>
            <person name="Fulton L."/>
            <person name="Fulton B."/>
            <person name="Courtney L."/>
            <person name="Fronick C."/>
            <person name="Harrison M."/>
            <person name="Strong C."/>
            <person name="Farmer C."/>
            <person name="Delahaunty K."/>
            <person name="Markovic C."/>
            <person name="Hall O."/>
            <person name="Minx P."/>
            <person name="Tomlinson C."/>
            <person name="Mitreva M."/>
            <person name="Nelson J."/>
            <person name="Hou S."/>
            <person name="Wollam A."/>
            <person name="Pepin K.H."/>
            <person name="Johnson M."/>
            <person name="Bhonagiri V."/>
            <person name="Nash W.E."/>
            <person name="Warren W."/>
            <person name="Chinwalla A."/>
            <person name="Mardis E.R."/>
            <person name="Wilson R.K."/>
        </authorList>
    </citation>
    <scope>NUCLEOTIDE SEQUENCE [LARGE SCALE GENOMIC DNA]</scope>
    <source>
        <strain evidence="1 2">F0302</strain>
    </source>
</reference>
<dbReference type="EMBL" id="ACUZ02000004">
    <property type="protein sequence ID" value="EFB33157.1"/>
    <property type="molecule type" value="Genomic_DNA"/>
</dbReference>
<comment type="caution">
    <text evidence="1">The sequence shown here is derived from an EMBL/GenBank/DDBJ whole genome shotgun (WGS) entry which is preliminary data.</text>
</comment>
<accession>D1QNA0</accession>
<evidence type="ECO:0000313" key="2">
    <source>
        <dbReference type="Proteomes" id="UP000004079"/>
    </source>
</evidence>
<evidence type="ECO:0000313" key="1">
    <source>
        <dbReference type="EMBL" id="EFB33157.1"/>
    </source>
</evidence>
<organism evidence="1 2">
    <name type="scientific">Segatella oris F0302</name>
    <dbReference type="NCBI Taxonomy" id="649760"/>
    <lineage>
        <taxon>Bacteria</taxon>
        <taxon>Pseudomonadati</taxon>
        <taxon>Bacteroidota</taxon>
        <taxon>Bacteroidia</taxon>
        <taxon>Bacteroidales</taxon>
        <taxon>Prevotellaceae</taxon>
        <taxon>Segatella</taxon>
    </lineage>
</organism>
<dbReference type="AlphaFoldDB" id="D1QNA0"/>